<dbReference type="Gene3D" id="2.60.40.10">
    <property type="entry name" value="Immunoglobulins"/>
    <property type="match status" value="1"/>
</dbReference>
<comment type="caution">
    <text evidence="1">The sequence shown here is derived from an EMBL/GenBank/DDBJ whole genome shotgun (WGS) entry which is preliminary data.</text>
</comment>
<dbReference type="SUPFAM" id="SSF47090">
    <property type="entry name" value="PGBD-like"/>
    <property type="match status" value="1"/>
</dbReference>
<protein>
    <recommendedName>
        <fullName evidence="3">Peptidoglycan binding-like domain-containing protein</fullName>
    </recommendedName>
</protein>
<dbReference type="Proteomes" id="UP000034175">
    <property type="component" value="Unassembled WGS sequence"/>
</dbReference>
<dbReference type="InterPro" id="IPR014756">
    <property type="entry name" value="Ig_E-set"/>
</dbReference>
<dbReference type="InterPro" id="IPR013783">
    <property type="entry name" value="Ig-like_fold"/>
</dbReference>
<dbReference type="EMBL" id="LCMA01000008">
    <property type="protein sequence ID" value="KKU26560.1"/>
    <property type="molecule type" value="Genomic_DNA"/>
</dbReference>
<dbReference type="Gene3D" id="1.10.101.10">
    <property type="entry name" value="PGBD-like superfamily/PGBD"/>
    <property type="match status" value="1"/>
</dbReference>
<evidence type="ECO:0008006" key="3">
    <source>
        <dbReference type="Google" id="ProtNLM"/>
    </source>
</evidence>
<accession>A0A0G1S008</accession>
<sequence>MFFIFLVLPVGAFSETTSFYRSLGVGSKGHDVLLLQQFLNSDPDTMVALFGAGSPGFETDRFGPLTRVAVHKFQKKYASDILYAGQASTGGVGPKTLRKLNVLAEERRIANFVPSSLPVAVPKVTNSPPQRPQSTPTVASVYPNRVRRGDIVTVVGTNFTPVDNSVVLIDGPVNTRFDNLNSSDGQTITFVFEPPSFIKTMSEQEIRALPAEAVWQIEKPIKAANKTLTDALAPYKGIKSEAELKDALQKNGHSFDEIYNFYFVMVENSGGKYISSNALLHGLRSLPIPGLADATSGRALSTIGQFFGGIISSLFPVAHAQGGQWEGGTNTGIIMICTCGDGYLTYMTDYNGGGSGLYWFSWGFQANAGAGFISPNQLGGYETMSATCSIYVVEDCIDIDANEAKKPWGTNLF</sequence>
<dbReference type="CDD" id="cd00102">
    <property type="entry name" value="IPT"/>
    <property type="match status" value="1"/>
</dbReference>
<dbReference type="SUPFAM" id="SSF81296">
    <property type="entry name" value="E set domains"/>
    <property type="match status" value="1"/>
</dbReference>
<gene>
    <name evidence="1" type="ORF">UX39_C0008G0023</name>
</gene>
<dbReference type="InterPro" id="IPR036365">
    <property type="entry name" value="PGBD-like_sf"/>
</dbReference>
<dbReference type="AlphaFoldDB" id="A0A0G1S008"/>
<evidence type="ECO:0000313" key="1">
    <source>
        <dbReference type="EMBL" id="KKU26560.1"/>
    </source>
</evidence>
<reference evidence="1 2" key="1">
    <citation type="journal article" date="2015" name="Nature">
        <title>rRNA introns, odd ribosomes, and small enigmatic genomes across a large radiation of phyla.</title>
        <authorList>
            <person name="Brown C.T."/>
            <person name="Hug L.A."/>
            <person name="Thomas B.C."/>
            <person name="Sharon I."/>
            <person name="Castelle C.J."/>
            <person name="Singh A."/>
            <person name="Wilkins M.J."/>
            <person name="Williams K.H."/>
            <person name="Banfield J.F."/>
        </authorList>
    </citation>
    <scope>NUCLEOTIDE SEQUENCE [LARGE SCALE GENOMIC DNA]</scope>
</reference>
<name>A0A0G1S008_9BACT</name>
<evidence type="ECO:0000313" key="2">
    <source>
        <dbReference type="Proteomes" id="UP000034175"/>
    </source>
</evidence>
<proteinExistence type="predicted"/>
<dbReference type="InterPro" id="IPR036366">
    <property type="entry name" value="PGBDSf"/>
</dbReference>
<organism evidence="1 2">
    <name type="scientific">Candidatus Magasanikbacteria bacterium GW2011_GWA2_46_17</name>
    <dbReference type="NCBI Taxonomy" id="1619042"/>
    <lineage>
        <taxon>Bacteria</taxon>
        <taxon>Candidatus Magasanikiibacteriota</taxon>
    </lineage>
</organism>